<gene>
    <name evidence="1" type="ORF">E7512_02005</name>
</gene>
<dbReference type="EMBL" id="SVNY01000001">
    <property type="protein sequence ID" value="MBE6832353.1"/>
    <property type="molecule type" value="Genomic_DNA"/>
</dbReference>
<sequence>MLAAFVVLSSCHTGKEDVVVNGYQTNGNREIQWFEVSPGEFVNQLNEKMKEKGYPALELLKDDYYMYYSNDDRWYLKAESHTDESDPEKSKGKLSRIRLNLFAIGKNREEMNPEYVRAIIDLFSPGKADQVIKELHIFDKNWKGPLSTRKTSCGNAVYYYGPSAVDIPEFGVYPVKIEKNEKNDKSLSI</sequence>
<protein>
    <submittedName>
        <fullName evidence="1">Uncharacterized protein</fullName>
    </submittedName>
</protein>
<dbReference type="AlphaFoldDB" id="A0A928KR23"/>
<comment type="caution">
    <text evidence="1">The sequence shown here is derived from an EMBL/GenBank/DDBJ whole genome shotgun (WGS) entry which is preliminary data.</text>
</comment>
<dbReference type="Proteomes" id="UP000754750">
    <property type="component" value="Unassembled WGS sequence"/>
</dbReference>
<proteinExistence type="predicted"/>
<dbReference type="RefSeq" id="WP_326839839.1">
    <property type="nucleotide sequence ID" value="NZ_SVNY01000001.1"/>
</dbReference>
<reference evidence="1" key="1">
    <citation type="submission" date="2019-04" db="EMBL/GenBank/DDBJ databases">
        <title>Evolution of Biomass-Degrading Anaerobic Consortia Revealed by Metagenomics.</title>
        <authorList>
            <person name="Peng X."/>
        </authorList>
    </citation>
    <scope>NUCLEOTIDE SEQUENCE</scope>
    <source>
        <strain evidence="1">SIG551</strain>
    </source>
</reference>
<accession>A0A928KR23</accession>
<evidence type="ECO:0000313" key="1">
    <source>
        <dbReference type="EMBL" id="MBE6832353.1"/>
    </source>
</evidence>
<organism evidence="1 2">
    <name type="scientific">Faecalispora sporosphaeroides</name>
    <dbReference type="NCBI Taxonomy" id="1549"/>
    <lineage>
        <taxon>Bacteria</taxon>
        <taxon>Bacillati</taxon>
        <taxon>Bacillota</taxon>
        <taxon>Clostridia</taxon>
        <taxon>Eubacteriales</taxon>
        <taxon>Oscillospiraceae</taxon>
        <taxon>Faecalispora</taxon>
    </lineage>
</organism>
<evidence type="ECO:0000313" key="2">
    <source>
        <dbReference type="Proteomes" id="UP000754750"/>
    </source>
</evidence>
<name>A0A928KR23_9FIRM</name>